<reference evidence="2" key="1">
    <citation type="journal article" date="2020" name="Stud. Mycol.">
        <title>101 Dothideomycetes genomes: a test case for predicting lifestyles and emergence of pathogens.</title>
        <authorList>
            <person name="Haridas S."/>
            <person name="Albert R."/>
            <person name="Binder M."/>
            <person name="Bloem J."/>
            <person name="Labutti K."/>
            <person name="Salamov A."/>
            <person name="Andreopoulos B."/>
            <person name="Baker S."/>
            <person name="Barry K."/>
            <person name="Bills G."/>
            <person name="Bluhm B."/>
            <person name="Cannon C."/>
            <person name="Castanera R."/>
            <person name="Culley D."/>
            <person name="Daum C."/>
            <person name="Ezra D."/>
            <person name="Gonzalez J."/>
            <person name="Henrissat B."/>
            <person name="Kuo A."/>
            <person name="Liang C."/>
            <person name="Lipzen A."/>
            <person name="Lutzoni F."/>
            <person name="Magnuson J."/>
            <person name="Mondo S."/>
            <person name="Nolan M."/>
            <person name="Ohm R."/>
            <person name="Pangilinan J."/>
            <person name="Park H.-J."/>
            <person name="Ramirez L."/>
            <person name="Alfaro M."/>
            <person name="Sun H."/>
            <person name="Tritt A."/>
            <person name="Yoshinaga Y."/>
            <person name="Zwiers L.-H."/>
            <person name="Turgeon B."/>
            <person name="Goodwin S."/>
            <person name="Spatafora J."/>
            <person name="Crous P."/>
            <person name="Grigoriev I."/>
        </authorList>
    </citation>
    <scope>NUCLEOTIDE SEQUENCE</scope>
    <source>
        <strain evidence="2">CBS 113818</strain>
    </source>
</reference>
<accession>A0A6A7AAA5</accession>
<evidence type="ECO:0000256" key="1">
    <source>
        <dbReference type="SAM" id="MobiDB-lite"/>
    </source>
</evidence>
<feature type="region of interest" description="Disordered" evidence="1">
    <location>
        <begin position="107"/>
        <end position="126"/>
    </location>
</feature>
<name>A0A6A7AAA5_9PLEO</name>
<feature type="region of interest" description="Disordered" evidence="1">
    <location>
        <begin position="200"/>
        <end position="221"/>
    </location>
</feature>
<gene>
    <name evidence="2" type="ORF">CC86DRAFT_403024</name>
</gene>
<dbReference type="AlphaFoldDB" id="A0A6A7AAA5"/>
<proteinExistence type="predicted"/>
<organism evidence="2 3">
    <name type="scientific">Ophiobolus disseminans</name>
    <dbReference type="NCBI Taxonomy" id="1469910"/>
    <lineage>
        <taxon>Eukaryota</taxon>
        <taxon>Fungi</taxon>
        <taxon>Dikarya</taxon>
        <taxon>Ascomycota</taxon>
        <taxon>Pezizomycotina</taxon>
        <taxon>Dothideomycetes</taxon>
        <taxon>Pleosporomycetidae</taxon>
        <taxon>Pleosporales</taxon>
        <taxon>Pleosporineae</taxon>
        <taxon>Phaeosphaeriaceae</taxon>
        <taxon>Ophiobolus</taxon>
    </lineage>
</organism>
<dbReference type="EMBL" id="MU006220">
    <property type="protein sequence ID" value="KAF2829678.1"/>
    <property type="molecule type" value="Genomic_DNA"/>
</dbReference>
<evidence type="ECO:0000313" key="3">
    <source>
        <dbReference type="Proteomes" id="UP000799424"/>
    </source>
</evidence>
<sequence>MATKDHRQSAFPIRLHLPFTPTPNPSILYAFAATLLTFVHAISCNTLCSNNQQAMVASRLTFSSISLSRAADGIHPFPCTRPREPVHISVIKLNNGKKGYTVLHPSKPSQALGKHKDETWEDDASPSTHLHDPMEMLRPEHDDVSYIQGLYSDPSEVELLLTLSDFLPENPTSPIQGTHRLESDLLAPICAHEDGLADDEHQVQEGNRPLSRPTSTPGQVYDVVDPVIVPPYDLNEDSHRAFSLHMAHPWFNQSNQTAISMNYLRTRRSRELSDQLLPPSRQLSPQNERPTHQQIRQVVAAGSSSENESVAAPKSCIPGARTAFKEDGSRKPGGELFEEISMVHVLLEVTDNGLVHHTLDAMPDELVASMTELLKNHIVDVDQRRRT</sequence>
<evidence type="ECO:0000313" key="2">
    <source>
        <dbReference type="EMBL" id="KAF2829678.1"/>
    </source>
</evidence>
<protein>
    <submittedName>
        <fullName evidence="2">Uncharacterized protein</fullName>
    </submittedName>
</protein>
<dbReference type="Proteomes" id="UP000799424">
    <property type="component" value="Unassembled WGS sequence"/>
</dbReference>
<keyword evidence="3" id="KW-1185">Reference proteome</keyword>